<sequence length="348" mass="39619">MLAFFQHSFRSSILKTHFIFRYKRPGIMAKIIGTHNGHFHCDEALAVHMLQKTKQFRGAELIRTRDPAKLATCDIVVDVGGVYDPSTHRYDHHQRGFTEVFGGKFNTKLSSAGLVYKHFGKEIIASLLNLEEPDSRVELLYNKVYENFIEALDAGDNGISQYPEEIKPKYRVGTALPQRVAGLNPWWNQKDVDQDGQFMKAVAMTGQDFTDAVRYLGLSWLPARDLVVKALDTRMDIHPSGKILVFEQPCPWKEHLFLLEQELCIEEKALYVLYPDDNGQWRVQCVPTAPESFECRKALPQEWRGFRDEELSERSGIPNSVFVHMGGFIGGNRTKEGALEMAVKALEA</sequence>
<dbReference type="RefSeq" id="XP_021883214.1">
    <property type="nucleotide sequence ID" value="XM_022021940.1"/>
</dbReference>
<proteinExistence type="inferred from homology"/>
<dbReference type="OrthoDB" id="10265310at2759"/>
<dbReference type="FunCoup" id="A0A1Y2GT23">
    <property type="interactions" value="1146"/>
</dbReference>
<evidence type="ECO:0000256" key="1">
    <source>
        <dbReference type="ARBA" id="ARBA00010105"/>
    </source>
</evidence>
<dbReference type="GO" id="GO:0005737">
    <property type="term" value="C:cytoplasm"/>
    <property type="evidence" value="ECO:0007669"/>
    <property type="project" value="TreeGrafter"/>
</dbReference>
<dbReference type="GO" id="GO:0005634">
    <property type="term" value="C:nucleus"/>
    <property type="evidence" value="ECO:0007669"/>
    <property type="project" value="TreeGrafter"/>
</dbReference>
<dbReference type="InterPro" id="IPR003226">
    <property type="entry name" value="MYG1_exonuclease"/>
</dbReference>
<comment type="similarity">
    <text evidence="1">Belongs to the MYG1 family.</text>
</comment>
<reference evidence="2 3" key="1">
    <citation type="submission" date="2016-07" db="EMBL/GenBank/DDBJ databases">
        <title>Pervasive Adenine N6-methylation of Active Genes in Fungi.</title>
        <authorList>
            <consortium name="DOE Joint Genome Institute"/>
            <person name="Mondo S.J."/>
            <person name="Dannebaum R.O."/>
            <person name="Kuo R.C."/>
            <person name="Labutti K."/>
            <person name="Haridas S."/>
            <person name="Kuo A."/>
            <person name="Salamov A."/>
            <person name="Ahrendt S.R."/>
            <person name="Lipzen A."/>
            <person name="Sullivan W."/>
            <person name="Andreopoulos W.B."/>
            <person name="Clum A."/>
            <person name="Lindquist E."/>
            <person name="Daum C."/>
            <person name="Ramamoorthy G.K."/>
            <person name="Gryganskyi A."/>
            <person name="Culley D."/>
            <person name="Magnuson J.K."/>
            <person name="James T.Y."/>
            <person name="O'Malley M.A."/>
            <person name="Stajich J.E."/>
            <person name="Spatafora J.W."/>
            <person name="Visel A."/>
            <person name="Grigoriev I.V."/>
        </authorList>
    </citation>
    <scope>NUCLEOTIDE SEQUENCE [LARGE SCALE GENOMIC DNA]</scope>
    <source>
        <strain evidence="2 3">NRRL 3116</strain>
    </source>
</reference>
<dbReference type="Proteomes" id="UP000193648">
    <property type="component" value="Unassembled WGS sequence"/>
</dbReference>
<dbReference type="GeneID" id="33563784"/>
<dbReference type="PANTHER" id="PTHR11215">
    <property type="entry name" value="METAL DEPENDENT HYDROLASE - RELATED"/>
    <property type="match status" value="1"/>
</dbReference>
<evidence type="ECO:0000313" key="3">
    <source>
        <dbReference type="Proteomes" id="UP000193648"/>
    </source>
</evidence>
<comment type="caution">
    <text evidence="2">The sequence shown here is derived from an EMBL/GenBank/DDBJ whole genome shotgun (WGS) entry which is preliminary data.</text>
</comment>
<dbReference type="Pfam" id="PF03690">
    <property type="entry name" value="MYG1_exonuc"/>
    <property type="match status" value="1"/>
</dbReference>
<keyword evidence="3" id="KW-1185">Reference proteome</keyword>
<evidence type="ECO:0000313" key="2">
    <source>
        <dbReference type="EMBL" id="ORZ21963.1"/>
    </source>
</evidence>
<dbReference type="EMBL" id="MCFF01000011">
    <property type="protein sequence ID" value="ORZ21963.1"/>
    <property type="molecule type" value="Genomic_DNA"/>
</dbReference>
<organism evidence="2 3">
    <name type="scientific">Lobosporangium transversale</name>
    <dbReference type="NCBI Taxonomy" id="64571"/>
    <lineage>
        <taxon>Eukaryota</taxon>
        <taxon>Fungi</taxon>
        <taxon>Fungi incertae sedis</taxon>
        <taxon>Mucoromycota</taxon>
        <taxon>Mortierellomycotina</taxon>
        <taxon>Mortierellomycetes</taxon>
        <taxon>Mortierellales</taxon>
        <taxon>Mortierellaceae</taxon>
        <taxon>Lobosporangium</taxon>
    </lineage>
</organism>
<name>A0A1Y2GT23_9FUNG</name>
<gene>
    <name evidence="2" type="ORF">BCR41DRAFT_334595</name>
</gene>
<dbReference type="STRING" id="64571.A0A1Y2GT23"/>
<dbReference type="InParanoid" id="A0A1Y2GT23"/>
<dbReference type="PANTHER" id="PTHR11215:SF1">
    <property type="entry name" value="MYG1 EXONUCLEASE"/>
    <property type="match status" value="1"/>
</dbReference>
<dbReference type="AlphaFoldDB" id="A0A1Y2GT23"/>
<accession>A0A1Y2GT23</accession>
<protein>
    <submittedName>
        <fullName evidence="2">GAMM1 protein</fullName>
    </submittedName>
</protein>